<feature type="compositionally biased region" description="Basic and acidic residues" evidence="1">
    <location>
        <begin position="1"/>
        <end position="26"/>
    </location>
</feature>
<protein>
    <submittedName>
        <fullName evidence="2">Uncharacterized protein</fullName>
    </submittedName>
</protein>
<comment type="caution">
    <text evidence="2">The sequence shown here is derived from an EMBL/GenBank/DDBJ whole genome shotgun (WGS) entry which is preliminary data.</text>
</comment>
<gene>
    <name evidence="2" type="ORF">VTK73DRAFT_7795</name>
</gene>
<keyword evidence="3" id="KW-1185">Reference proteome</keyword>
<feature type="region of interest" description="Disordered" evidence="1">
    <location>
        <begin position="180"/>
        <end position="227"/>
    </location>
</feature>
<feature type="compositionally biased region" description="Polar residues" evidence="1">
    <location>
        <begin position="200"/>
        <end position="225"/>
    </location>
</feature>
<evidence type="ECO:0000313" key="3">
    <source>
        <dbReference type="Proteomes" id="UP001586593"/>
    </source>
</evidence>
<evidence type="ECO:0000256" key="1">
    <source>
        <dbReference type="SAM" id="MobiDB-lite"/>
    </source>
</evidence>
<proteinExistence type="predicted"/>
<accession>A0ABR3WCH3</accession>
<name>A0ABR3WCH3_9PEZI</name>
<organism evidence="2 3">
    <name type="scientific">Phialemonium thermophilum</name>
    <dbReference type="NCBI Taxonomy" id="223376"/>
    <lineage>
        <taxon>Eukaryota</taxon>
        <taxon>Fungi</taxon>
        <taxon>Dikarya</taxon>
        <taxon>Ascomycota</taxon>
        <taxon>Pezizomycotina</taxon>
        <taxon>Sordariomycetes</taxon>
        <taxon>Sordariomycetidae</taxon>
        <taxon>Cephalothecales</taxon>
        <taxon>Cephalothecaceae</taxon>
        <taxon>Phialemonium</taxon>
    </lineage>
</organism>
<reference evidence="2 3" key="1">
    <citation type="journal article" date="2024" name="Commun. Biol.">
        <title>Comparative genomic analysis of thermophilic fungi reveals convergent evolutionary adaptations and gene losses.</title>
        <authorList>
            <person name="Steindorff A.S."/>
            <person name="Aguilar-Pontes M.V."/>
            <person name="Robinson A.J."/>
            <person name="Andreopoulos B."/>
            <person name="LaButti K."/>
            <person name="Kuo A."/>
            <person name="Mondo S."/>
            <person name="Riley R."/>
            <person name="Otillar R."/>
            <person name="Haridas S."/>
            <person name="Lipzen A."/>
            <person name="Grimwood J."/>
            <person name="Schmutz J."/>
            <person name="Clum A."/>
            <person name="Reid I.D."/>
            <person name="Moisan M.C."/>
            <person name="Butler G."/>
            <person name="Nguyen T.T.M."/>
            <person name="Dewar K."/>
            <person name="Conant G."/>
            <person name="Drula E."/>
            <person name="Henrissat B."/>
            <person name="Hansel C."/>
            <person name="Singer S."/>
            <person name="Hutchinson M.I."/>
            <person name="de Vries R.P."/>
            <person name="Natvig D.O."/>
            <person name="Powell A.J."/>
            <person name="Tsang A."/>
            <person name="Grigoriev I.V."/>
        </authorList>
    </citation>
    <scope>NUCLEOTIDE SEQUENCE [LARGE SCALE GENOMIC DNA]</scope>
    <source>
        <strain evidence="2 3">ATCC 24622</strain>
    </source>
</reference>
<dbReference type="Proteomes" id="UP001586593">
    <property type="component" value="Unassembled WGS sequence"/>
</dbReference>
<feature type="region of interest" description="Disordered" evidence="1">
    <location>
        <begin position="1"/>
        <end position="29"/>
    </location>
</feature>
<evidence type="ECO:0000313" key="2">
    <source>
        <dbReference type="EMBL" id="KAL1858798.1"/>
    </source>
</evidence>
<dbReference type="EMBL" id="JAZHXJ010000514">
    <property type="protein sequence ID" value="KAL1858798.1"/>
    <property type="molecule type" value="Genomic_DNA"/>
</dbReference>
<sequence>MECHRRAEAAPQEEGRMAEDGEEQTRGAHSCQLRPFQTAVGARQLTLFSCSCLDPTTLFSSSTHPPPEPEIRQSIFIRLGRQHSLLSWQTGRSSFVFRFRFHDAVFVARPLFLCLLMSLTRRRALRNTIRRRLLLLDAIQQTLEEWGIINERRAASSRLLDIVPRHGEVDLGKLADTTGEEIGLDQATSPDEKYGRSAETVAQSAAPSETTLQPPASVSLQSGPTSTPPFKISSADIATFQTYQHTLQHMLYGLDKNTIAIFERQRTALVGRLSRAGLKVKAMSPYSYPHQPRMCLPLRRRLENGSRTIAD</sequence>